<comment type="similarity">
    <text evidence="3">Belongs to the cytochrome P450 family.</text>
</comment>
<evidence type="ECO:0000256" key="3">
    <source>
        <dbReference type="ARBA" id="ARBA00010617"/>
    </source>
</evidence>
<dbReference type="InterPro" id="IPR017972">
    <property type="entry name" value="Cyt_P450_CS"/>
</dbReference>
<evidence type="ECO:0000313" key="19">
    <source>
        <dbReference type="EMBL" id="KAK9032028.1"/>
    </source>
</evidence>
<evidence type="ECO:0000256" key="1">
    <source>
        <dbReference type="ARBA" id="ARBA00001971"/>
    </source>
</evidence>
<evidence type="ECO:0000256" key="13">
    <source>
        <dbReference type="ARBA" id="ARBA00023004"/>
    </source>
</evidence>
<accession>A0ABR2T3E9</accession>
<dbReference type="PROSITE" id="PS50011">
    <property type="entry name" value="PROTEIN_KINASE_DOM"/>
    <property type="match status" value="1"/>
</dbReference>
<dbReference type="Pfam" id="PF00069">
    <property type="entry name" value="Pkinase"/>
    <property type="match status" value="1"/>
</dbReference>
<keyword evidence="15 17" id="KW-0472">Membrane</keyword>
<dbReference type="InterPro" id="IPR000719">
    <property type="entry name" value="Prot_kinase_dom"/>
</dbReference>
<evidence type="ECO:0000256" key="11">
    <source>
        <dbReference type="ARBA" id="ARBA00022989"/>
    </source>
</evidence>
<evidence type="ECO:0000256" key="14">
    <source>
        <dbReference type="ARBA" id="ARBA00023033"/>
    </source>
</evidence>
<dbReference type="Gene3D" id="1.10.630.10">
    <property type="entry name" value="Cytochrome P450"/>
    <property type="match status" value="1"/>
</dbReference>
<evidence type="ECO:0000256" key="8">
    <source>
        <dbReference type="ARBA" id="ARBA00022741"/>
    </source>
</evidence>
<evidence type="ECO:0000256" key="5">
    <source>
        <dbReference type="ARBA" id="ARBA00022679"/>
    </source>
</evidence>
<dbReference type="PRINTS" id="PR00385">
    <property type="entry name" value="P450"/>
</dbReference>
<evidence type="ECO:0000259" key="18">
    <source>
        <dbReference type="PROSITE" id="PS50011"/>
    </source>
</evidence>
<evidence type="ECO:0000256" key="6">
    <source>
        <dbReference type="ARBA" id="ARBA00022692"/>
    </source>
</evidence>
<dbReference type="InterPro" id="IPR008271">
    <property type="entry name" value="Ser/Thr_kinase_AS"/>
</dbReference>
<evidence type="ECO:0000256" key="17">
    <source>
        <dbReference type="SAM" id="Phobius"/>
    </source>
</evidence>
<dbReference type="PANTHER" id="PTHR24282">
    <property type="entry name" value="CYTOCHROME P450 FAMILY MEMBER"/>
    <property type="match status" value="1"/>
</dbReference>
<sequence>MEVFSQWLKVVIIAFMVLALVLKMVVQLWWRPRKIEDHFSRQGIRGPPYHFFFGNVKELVGMMLKASSQPMPFSHNILPRVLSFYHNWNKIYGATFLVWFGPTVRLTVSDPDLIREILTSKSELYEKNEAHPLIKQLEGDGLLSLKGEKWAHHRKIITPTFRMENLKLLVPVLVQSVRDMVDKWSAMSSGCGEVEIDVCEWFQSLTEDVIARTAFGSCHEDGKAIFRLQAQQTVLVAQAFQTVFIPGYRFLPTKRNISCWRLDRDIKKSLMKLIERRRAGWRNIEQENGAKDLLGLMIQASNSTPNITVHDIIEECKSFMFAGKLTTSNLLTWTTVLLAMHPQWQVQAREEVLRVRGSRDVPTKDDVVKLKTLSMILNESLRLYPPTIATIRRAKTDAELGGYSIPGGTEVLIPILALHHDQAIWGSDANEFYPPRFSQGVAGAAKDSVGFIPFGLGVRSCIGQNLAILQAKLALCIILERFTFRLAPSYQHAPTVVMLLYPQYGAPIIFKPRSHKDEVQAAKSMGAGCQTIAAFLSRFPAQPLVYKLCALAWYFIIVEVFILTMYFTKSKNLLPCPPYFLEDNDEAVMEDKKANIVGATVIIGLVIFIIVARVSLKLSRAFFLIAGAGIAVILAVFVCLVIRGRYHRRRKLLEKRLVSEGRELRIEYSFLRKVAGVPIKFRHKELEDATDNFQALLGRGSSASVFKGILGDGTSVAVKRIDGEKHGEKEFRSEVAAIASVQHVNLLRLMGYCCLPRGPRFLVYEFIPNGSLDYWIFHTRQRETRNHPGGCLAWDLRYRVAIDVAKALSYLHHDCRSRILHLDIKPENILLDENYRAIVADFGLSKLMGKEESRVITTIRGTRGYLAPEWLLEHGVSEKSDIYSYGMVLLEMIGGQRNVSLIENGTDRSQRKWQFFPKIVRKKLKEGKLIEAVDQRLAEAGGIDDRQLKRLVYVALWCIQERPKLRPSMAQVVEMLEGRLVVDEPPDTQMVVVDLLSIDEEDSDYHHRPKITAIGSDVDCNIPTSATSSFSMSVLSGR</sequence>
<feature type="transmembrane region" description="Helical" evidence="17">
    <location>
        <begin position="596"/>
        <end position="616"/>
    </location>
</feature>
<feature type="transmembrane region" description="Helical" evidence="17">
    <location>
        <begin position="7"/>
        <end position="30"/>
    </location>
</feature>
<comment type="subcellular location">
    <subcellularLocation>
        <location evidence="2">Membrane</location>
        <topology evidence="2">Single-pass membrane protein</topology>
    </subcellularLocation>
</comment>
<dbReference type="InterPro" id="IPR002401">
    <property type="entry name" value="Cyt_P450_E_grp-I"/>
</dbReference>
<evidence type="ECO:0000256" key="16">
    <source>
        <dbReference type="PROSITE-ProRule" id="PRU10141"/>
    </source>
</evidence>
<dbReference type="InterPro" id="IPR036396">
    <property type="entry name" value="Cyt_P450_sf"/>
</dbReference>
<evidence type="ECO:0000256" key="12">
    <source>
        <dbReference type="ARBA" id="ARBA00023002"/>
    </source>
</evidence>
<reference evidence="19 20" key="1">
    <citation type="journal article" date="2024" name="G3 (Bethesda)">
        <title>Genome assembly of Hibiscus sabdariffa L. provides insights into metabolisms of medicinal natural products.</title>
        <authorList>
            <person name="Kim T."/>
        </authorList>
    </citation>
    <scope>NUCLEOTIDE SEQUENCE [LARGE SCALE GENOMIC DNA]</scope>
    <source>
        <strain evidence="19">TK-2024</strain>
        <tissue evidence="19">Old leaves</tissue>
    </source>
</reference>
<gene>
    <name evidence="19" type="ORF">V6N11_056312</name>
</gene>
<comment type="cofactor">
    <cofactor evidence="1">
        <name>heme</name>
        <dbReference type="ChEBI" id="CHEBI:30413"/>
    </cofactor>
</comment>
<evidence type="ECO:0000256" key="15">
    <source>
        <dbReference type="ARBA" id="ARBA00023136"/>
    </source>
</evidence>
<evidence type="ECO:0000256" key="7">
    <source>
        <dbReference type="ARBA" id="ARBA00022723"/>
    </source>
</evidence>
<dbReference type="Proteomes" id="UP001396334">
    <property type="component" value="Unassembled WGS sequence"/>
</dbReference>
<dbReference type="SUPFAM" id="SSF56112">
    <property type="entry name" value="Protein kinase-like (PK-like)"/>
    <property type="match status" value="1"/>
</dbReference>
<keyword evidence="13" id="KW-0408">Iron</keyword>
<keyword evidence="8 16" id="KW-0547">Nucleotide-binding</keyword>
<evidence type="ECO:0000313" key="20">
    <source>
        <dbReference type="Proteomes" id="UP001396334"/>
    </source>
</evidence>
<proteinExistence type="inferred from homology"/>
<dbReference type="PROSITE" id="PS00107">
    <property type="entry name" value="PROTEIN_KINASE_ATP"/>
    <property type="match status" value="1"/>
</dbReference>
<comment type="caution">
    <text evidence="19">The sequence shown here is derived from an EMBL/GenBank/DDBJ whole genome shotgun (WGS) entry which is preliminary data.</text>
</comment>
<dbReference type="SMART" id="SM00220">
    <property type="entry name" value="S_TKc"/>
    <property type="match status" value="1"/>
</dbReference>
<keyword evidence="14" id="KW-0503">Monooxygenase</keyword>
<dbReference type="PANTHER" id="PTHR24282:SF224">
    <property type="entry name" value="CYTOCHROME P450 734A1"/>
    <property type="match status" value="1"/>
</dbReference>
<evidence type="ECO:0000256" key="9">
    <source>
        <dbReference type="ARBA" id="ARBA00022777"/>
    </source>
</evidence>
<keyword evidence="6 17" id="KW-0812">Transmembrane</keyword>
<dbReference type="PROSITE" id="PS00086">
    <property type="entry name" value="CYTOCHROME_P450"/>
    <property type="match status" value="1"/>
</dbReference>
<keyword evidence="7" id="KW-0479">Metal-binding</keyword>
<dbReference type="EMBL" id="JBBPBN010000009">
    <property type="protein sequence ID" value="KAK9032028.1"/>
    <property type="molecule type" value="Genomic_DNA"/>
</dbReference>
<keyword evidence="11 17" id="KW-1133">Transmembrane helix</keyword>
<dbReference type="SUPFAM" id="SSF48264">
    <property type="entry name" value="Cytochrome P450"/>
    <property type="match status" value="1"/>
</dbReference>
<feature type="transmembrane region" description="Helical" evidence="17">
    <location>
        <begin position="622"/>
        <end position="642"/>
    </location>
</feature>
<dbReference type="Gene3D" id="3.30.200.20">
    <property type="entry name" value="Phosphorylase Kinase, domain 1"/>
    <property type="match status" value="1"/>
</dbReference>
<dbReference type="PROSITE" id="PS00108">
    <property type="entry name" value="PROTEIN_KINASE_ST"/>
    <property type="match status" value="1"/>
</dbReference>
<dbReference type="Gene3D" id="1.10.510.10">
    <property type="entry name" value="Transferase(Phosphotransferase) domain 1"/>
    <property type="match status" value="1"/>
</dbReference>
<name>A0ABR2T3E9_9ROSI</name>
<evidence type="ECO:0000256" key="2">
    <source>
        <dbReference type="ARBA" id="ARBA00004167"/>
    </source>
</evidence>
<feature type="transmembrane region" description="Helical" evidence="17">
    <location>
        <begin position="544"/>
        <end position="567"/>
    </location>
</feature>
<feature type="binding site" evidence="16">
    <location>
        <position position="719"/>
    </location>
    <ligand>
        <name>ATP</name>
        <dbReference type="ChEBI" id="CHEBI:30616"/>
    </ligand>
</feature>
<keyword evidence="9" id="KW-0418">Kinase</keyword>
<organism evidence="19 20">
    <name type="scientific">Hibiscus sabdariffa</name>
    <name type="common">roselle</name>
    <dbReference type="NCBI Taxonomy" id="183260"/>
    <lineage>
        <taxon>Eukaryota</taxon>
        <taxon>Viridiplantae</taxon>
        <taxon>Streptophyta</taxon>
        <taxon>Embryophyta</taxon>
        <taxon>Tracheophyta</taxon>
        <taxon>Spermatophyta</taxon>
        <taxon>Magnoliopsida</taxon>
        <taxon>eudicotyledons</taxon>
        <taxon>Gunneridae</taxon>
        <taxon>Pentapetalae</taxon>
        <taxon>rosids</taxon>
        <taxon>malvids</taxon>
        <taxon>Malvales</taxon>
        <taxon>Malvaceae</taxon>
        <taxon>Malvoideae</taxon>
        <taxon>Hibiscus</taxon>
    </lineage>
</organism>
<dbReference type="PRINTS" id="PR00463">
    <property type="entry name" value="EP450I"/>
</dbReference>
<dbReference type="Pfam" id="PF00067">
    <property type="entry name" value="p450"/>
    <property type="match status" value="1"/>
</dbReference>
<protein>
    <recommendedName>
        <fullName evidence="18">Protein kinase domain-containing protein</fullName>
    </recommendedName>
</protein>
<dbReference type="InterPro" id="IPR017441">
    <property type="entry name" value="Protein_kinase_ATP_BS"/>
</dbReference>
<keyword evidence="20" id="KW-1185">Reference proteome</keyword>
<evidence type="ECO:0000256" key="4">
    <source>
        <dbReference type="ARBA" id="ARBA00022617"/>
    </source>
</evidence>
<keyword evidence="5" id="KW-0808">Transferase</keyword>
<evidence type="ECO:0000256" key="10">
    <source>
        <dbReference type="ARBA" id="ARBA00022840"/>
    </source>
</evidence>
<keyword evidence="12" id="KW-0560">Oxidoreductase</keyword>
<dbReference type="InterPro" id="IPR050665">
    <property type="entry name" value="Cytochrome_P450_Monooxygen"/>
</dbReference>
<keyword evidence="10 16" id="KW-0067">ATP-binding</keyword>
<keyword evidence="4" id="KW-0349">Heme</keyword>
<dbReference type="InterPro" id="IPR011009">
    <property type="entry name" value="Kinase-like_dom_sf"/>
</dbReference>
<dbReference type="InterPro" id="IPR001128">
    <property type="entry name" value="Cyt_P450"/>
</dbReference>
<feature type="domain" description="Protein kinase" evidence="18">
    <location>
        <begin position="691"/>
        <end position="980"/>
    </location>
</feature>